<dbReference type="GeneID" id="8229748"/>
<reference evidence="2" key="1">
    <citation type="submission" date="2007-04" db="EMBL/GenBank/DDBJ databases">
        <title>Annotation of Pediculus humanus corporis strain USDA.</title>
        <authorList>
            <person name="Kirkness E."/>
            <person name="Hannick L."/>
            <person name="Hass B."/>
            <person name="Bruggner R."/>
            <person name="Lawson D."/>
            <person name="Bidwell S."/>
            <person name="Joardar V."/>
            <person name="Caler E."/>
            <person name="Walenz B."/>
            <person name="Inman J."/>
            <person name="Schobel S."/>
            <person name="Galinsky K."/>
            <person name="Amedeo P."/>
            <person name="Strausberg R."/>
        </authorList>
    </citation>
    <scope>NUCLEOTIDE SEQUENCE</scope>
    <source>
        <strain evidence="2">USDA</strain>
    </source>
</reference>
<dbReference type="HOGENOM" id="CLU_347275_0_0_1"/>
<reference evidence="3" key="3">
    <citation type="submission" date="2020-05" db="UniProtKB">
        <authorList>
            <consortium name="EnsemblMetazoa"/>
        </authorList>
    </citation>
    <scope>IDENTIFICATION</scope>
    <source>
        <strain evidence="3">USDA</strain>
    </source>
</reference>
<dbReference type="STRING" id="121224.E0VLX0"/>
<proteinExistence type="predicted"/>
<evidence type="ECO:0000256" key="1">
    <source>
        <dbReference type="SAM" id="MobiDB-lite"/>
    </source>
</evidence>
<feature type="region of interest" description="Disordered" evidence="1">
    <location>
        <begin position="301"/>
        <end position="322"/>
    </location>
</feature>
<dbReference type="OrthoDB" id="6784295at2759"/>
<dbReference type="Proteomes" id="UP000009046">
    <property type="component" value="Unassembled WGS sequence"/>
</dbReference>
<feature type="region of interest" description="Disordered" evidence="1">
    <location>
        <begin position="522"/>
        <end position="620"/>
    </location>
</feature>
<dbReference type="VEuPathDB" id="VectorBase:PHUM296340"/>
<organism>
    <name type="scientific">Pediculus humanus subsp. corporis</name>
    <name type="common">Body louse</name>
    <dbReference type="NCBI Taxonomy" id="121224"/>
    <lineage>
        <taxon>Eukaryota</taxon>
        <taxon>Metazoa</taxon>
        <taxon>Ecdysozoa</taxon>
        <taxon>Arthropoda</taxon>
        <taxon>Hexapoda</taxon>
        <taxon>Insecta</taxon>
        <taxon>Pterygota</taxon>
        <taxon>Neoptera</taxon>
        <taxon>Paraneoptera</taxon>
        <taxon>Psocodea</taxon>
        <taxon>Troctomorpha</taxon>
        <taxon>Phthiraptera</taxon>
        <taxon>Anoplura</taxon>
        <taxon>Pediculidae</taxon>
        <taxon>Pediculus</taxon>
    </lineage>
</organism>
<feature type="region of interest" description="Disordered" evidence="1">
    <location>
        <begin position="360"/>
        <end position="419"/>
    </location>
</feature>
<feature type="region of interest" description="Disordered" evidence="1">
    <location>
        <begin position="695"/>
        <end position="776"/>
    </location>
</feature>
<evidence type="ECO:0000313" key="3">
    <source>
        <dbReference type="EnsemblMetazoa" id="PHUM296340-PA"/>
    </source>
</evidence>
<reference evidence="2" key="2">
    <citation type="submission" date="2007-04" db="EMBL/GenBank/DDBJ databases">
        <title>The genome of the human body louse.</title>
        <authorList>
            <consortium name="The Human Body Louse Genome Consortium"/>
            <person name="Kirkness E."/>
            <person name="Walenz B."/>
            <person name="Hass B."/>
            <person name="Bruggner R."/>
            <person name="Strausberg R."/>
        </authorList>
    </citation>
    <scope>NUCLEOTIDE SEQUENCE</scope>
    <source>
        <strain evidence="2">USDA</strain>
    </source>
</reference>
<dbReference type="EMBL" id="DS235283">
    <property type="protein sequence ID" value="EEB14376.1"/>
    <property type="molecule type" value="Genomic_DNA"/>
</dbReference>
<evidence type="ECO:0000313" key="4">
    <source>
        <dbReference type="Proteomes" id="UP000009046"/>
    </source>
</evidence>
<name>E0VLX0_PEDHC</name>
<feature type="compositionally biased region" description="Polar residues" evidence="1">
    <location>
        <begin position="1"/>
        <end position="18"/>
    </location>
</feature>
<dbReference type="KEGG" id="phu:Phum_PHUM296340"/>
<feature type="compositionally biased region" description="Polar residues" evidence="1">
    <location>
        <begin position="464"/>
        <end position="475"/>
    </location>
</feature>
<feature type="compositionally biased region" description="Polar residues" evidence="1">
    <location>
        <begin position="762"/>
        <end position="774"/>
    </location>
</feature>
<feature type="region of interest" description="Disordered" evidence="1">
    <location>
        <begin position="789"/>
        <end position="813"/>
    </location>
</feature>
<accession>E0VLX0</accession>
<dbReference type="EMBL" id="AAZO01003435">
    <property type="status" value="NOT_ANNOTATED_CDS"/>
    <property type="molecule type" value="Genomic_DNA"/>
</dbReference>
<sequence length="813" mass="91441">MSYSNNYSWGTQNSNSNNKKQDAPLNVKNWQQLGAGNQVSWNQQHVPLAPQSVYPEQQQNWNNNYYQKPPPSHSSQMNYNAEKNYSWNHPVQQSESYQNQQNPQQYQVQPGISQQYSFNNSVNVSNPPYYNIEQQMNYQQGNVNSPDPWNWGWDESSNNSPATSANNNISNDSRNKWNTSENVQETFNPIQNYFQQGSNFTQMMPPEQEMNLNTVENYRNEPLLQQNIASAPVEVQQDFYENDEKLSFNTEKNNEILNVKQDVKNEFLNNPMSPGNMNNLNFREGEMNSNFDIKSEETQSFCSNNSLSNNSELKTERLSPDSCKTPLTTQALRDFCNEKYENGPMDSKLFRNSEALTPQWSVESQVSQDTASDDISSSLQEGCASDLSAWDSTSGHHQTNDNTMDNSVNNSPGSTFQNKDVSTIKQPQVPQNQEGSHMGGNSFFVKTEENFIAEERPNQQVIVSDSLPPTTTIPRTTDESGKNPYALKKKFSHKGSNLNNNFNSSEPTNLVKQMDACTLSSDNSVNSSFSGNGSVNDRKNDSNVSYQPDQHIAKRDDVGDETVNQETIPDNEERPDVEEHKKPGFKPVVKYPPKNSKTSSLSRSHKPLPVGSDNQEMTSRPDRNQYLETGQLEDQLQTDYTYNDIELASESMPPPGLSRHVPESNIENNPQNNALNISSPPPGLDRMVLGQITENESQVASESNSRRANQNTPPPGLHRMVPGQLNDDQEQCSIEESSNVLPNNSRRSDVPPPGLRRMIPGESSSPESQNNIQMSMEPRVQRVVTGVAKDEISINPIQTNMPSSSPTPESENP</sequence>
<feature type="compositionally biased region" description="Polar residues" evidence="1">
    <location>
        <begin position="695"/>
        <end position="711"/>
    </location>
</feature>
<dbReference type="AlphaFoldDB" id="E0VLX0"/>
<feature type="compositionally biased region" description="Polar residues" evidence="1">
    <location>
        <begin position="360"/>
        <end position="380"/>
    </location>
</feature>
<feature type="compositionally biased region" description="Polar residues" evidence="1">
    <location>
        <begin position="731"/>
        <end position="745"/>
    </location>
</feature>
<dbReference type="CTD" id="8229748"/>
<dbReference type="InParanoid" id="E0VLX0"/>
<dbReference type="EnsemblMetazoa" id="PHUM296340-RA">
    <property type="protein sequence ID" value="PHUM296340-PA"/>
    <property type="gene ID" value="PHUM296340"/>
</dbReference>
<feature type="compositionally biased region" description="Low complexity" evidence="1">
    <location>
        <begin position="522"/>
        <end position="535"/>
    </location>
</feature>
<evidence type="ECO:0000313" key="2">
    <source>
        <dbReference type="EMBL" id="EEB14376.1"/>
    </source>
</evidence>
<feature type="region of interest" description="Disordered" evidence="1">
    <location>
        <begin position="153"/>
        <end position="176"/>
    </location>
</feature>
<feature type="region of interest" description="Disordered" evidence="1">
    <location>
        <begin position="464"/>
        <end position="484"/>
    </location>
</feature>
<dbReference type="RefSeq" id="XP_002427114.1">
    <property type="nucleotide sequence ID" value="XM_002427069.1"/>
</dbReference>
<feature type="region of interest" description="Disordered" evidence="1">
    <location>
        <begin position="1"/>
        <end position="22"/>
    </location>
</feature>
<feature type="compositionally biased region" description="Polar residues" evidence="1">
    <location>
        <begin position="390"/>
        <end position="419"/>
    </location>
</feature>
<gene>
    <name evidence="3" type="primary">8229748</name>
    <name evidence="2" type="ORF">Phum_PHUM296340</name>
</gene>
<feature type="compositionally biased region" description="Low complexity" evidence="1">
    <location>
        <begin position="799"/>
        <end position="813"/>
    </location>
</feature>
<keyword evidence="4" id="KW-1185">Reference proteome</keyword>
<feature type="compositionally biased region" description="Basic and acidic residues" evidence="1">
    <location>
        <begin position="571"/>
        <end position="582"/>
    </location>
</feature>
<protein>
    <submittedName>
        <fullName evidence="2 3">Uncharacterized protein</fullName>
    </submittedName>
</protein>
<feature type="compositionally biased region" description="Low complexity" evidence="1">
    <location>
        <begin position="156"/>
        <end position="171"/>
    </location>
</feature>